<gene>
    <name evidence="3" type="ORF">N656DRAFT_776039</name>
</gene>
<name>A0AAN6TIX8_9PEZI</name>
<dbReference type="Pfam" id="PF11957">
    <property type="entry name" value="efThoc1"/>
    <property type="match status" value="1"/>
</dbReference>
<dbReference type="SMART" id="SM00072">
    <property type="entry name" value="GuKc"/>
    <property type="match status" value="1"/>
</dbReference>
<dbReference type="PANTHER" id="PTHR13265:SF0">
    <property type="entry name" value="HPR1"/>
    <property type="match status" value="1"/>
</dbReference>
<reference evidence="3" key="1">
    <citation type="journal article" date="2023" name="Mol. Phylogenet. Evol.">
        <title>Genome-scale phylogeny and comparative genomics of the fungal order Sordariales.</title>
        <authorList>
            <person name="Hensen N."/>
            <person name="Bonometti L."/>
            <person name="Westerberg I."/>
            <person name="Brannstrom I.O."/>
            <person name="Guillou S."/>
            <person name="Cros-Aarteil S."/>
            <person name="Calhoun S."/>
            <person name="Haridas S."/>
            <person name="Kuo A."/>
            <person name="Mondo S."/>
            <person name="Pangilinan J."/>
            <person name="Riley R."/>
            <person name="LaButti K."/>
            <person name="Andreopoulos B."/>
            <person name="Lipzen A."/>
            <person name="Chen C."/>
            <person name="Yan M."/>
            <person name="Daum C."/>
            <person name="Ng V."/>
            <person name="Clum A."/>
            <person name="Steindorff A."/>
            <person name="Ohm R.A."/>
            <person name="Martin F."/>
            <person name="Silar P."/>
            <person name="Natvig D.O."/>
            <person name="Lalanne C."/>
            <person name="Gautier V."/>
            <person name="Ament-Velasquez S.L."/>
            <person name="Kruys A."/>
            <person name="Hutchinson M.I."/>
            <person name="Powell A.J."/>
            <person name="Barry K."/>
            <person name="Miller A.N."/>
            <person name="Grigoriev I.V."/>
            <person name="Debuchy R."/>
            <person name="Gladieux P."/>
            <person name="Hiltunen Thoren M."/>
            <person name="Johannesson H."/>
        </authorList>
    </citation>
    <scope>NUCLEOTIDE SEQUENCE</scope>
    <source>
        <strain evidence="3">CBS 508.74</strain>
    </source>
</reference>
<reference evidence="3" key="2">
    <citation type="submission" date="2023-05" db="EMBL/GenBank/DDBJ databases">
        <authorList>
            <consortium name="Lawrence Berkeley National Laboratory"/>
            <person name="Steindorff A."/>
            <person name="Hensen N."/>
            <person name="Bonometti L."/>
            <person name="Westerberg I."/>
            <person name="Brannstrom I.O."/>
            <person name="Guillou S."/>
            <person name="Cros-Aarteil S."/>
            <person name="Calhoun S."/>
            <person name="Haridas S."/>
            <person name="Kuo A."/>
            <person name="Mondo S."/>
            <person name="Pangilinan J."/>
            <person name="Riley R."/>
            <person name="Labutti K."/>
            <person name="Andreopoulos B."/>
            <person name="Lipzen A."/>
            <person name="Chen C."/>
            <person name="Yanf M."/>
            <person name="Daum C."/>
            <person name="Ng V."/>
            <person name="Clum A."/>
            <person name="Ohm R."/>
            <person name="Martin F."/>
            <person name="Silar P."/>
            <person name="Natvig D."/>
            <person name="Lalanne C."/>
            <person name="Gautier V."/>
            <person name="Ament-Velasquez S.L."/>
            <person name="Kruys A."/>
            <person name="Hutchinson M.I."/>
            <person name="Powell A.J."/>
            <person name="Barry K."/>
            <person name="Miller A.N."/>
            <person name="Grigoriev I.V."/>
            <person name="Debuchy R."/>
            <person name="Gladieux P."/>
            <person name="Thoren M.H."/>
            <person name="Johannesson H."/>
        </authorList>
    </citation>
    <scope>NUCLEOTIDE SEQUENCE</scope>
    <source>
        <strain evidence="3">CBS 508.74</strain>
    </source>
</reference>
<feature type="compositionally biased region" description="Basic and acidic residues" evidence="1">
    <location>
        <begin position="290"/>
        <end position="319"/>
    </location>
</feature>
<dbReference type="InterPro" id="IPR021861">
    <property type="entry name" value="THO_THOC1"/>
</dbReference>
<feature type="domain" description="Guanylate kinase-like" evidence="2">
    <location>
        <begin position="605"/>
        <end position="788"/>
    </location>
</feature>
<keyword evidence="4" id="KW-1185">Reference proteome</keyword>
<proteinExistence type="predicted"/>
<dbReference type="PANTHER" id="PTHR13265">
    <property type="entry name" value="THO COMPLEX SUBUNIT 1"/>
    <property type="match status" value="1"/>
</dbReference>
<feature type="region of interest" description="Disordered" evidence="1">
    <location>
        <begin position="796"/>
        <end position="817"/>
    </location>
</feature>
<dbReference type="GO" id="GO:0000445">
    <property type="term" value="C:THO complex part of transcription export complex"/>
    <property type="evidence" value="ECO:0007669"/>
    <property type="project" value="TreeGrafter"/>
</dbReference>
<organism evidence="3 4">
    <name type="scientific">Canariomyces notabilis</name>
    <dbReference type="NCBI Taxonomy" id="2074819"/>
    <lineage>
        <taxon>Eukaryota</taxon>
        <taxon>Fungi</taxon>
        <taxon>Dikarya</taxon>
        <taxon>Ascomycota</taxon>
        <taxon>Pezizomycotina</taxon>
        <taxon>Sordariomycetes</taxon>
        <taxon>Sordariomycetidae</taxon>
        <taxon>Sordariales</taxon>
        <taxon>Chaetomiaceae</taxon>
        <taxon>Canariomyces</taxon>
    </lineage>
</organism>
<dbReference type="RefSeq" id="XP_064672561.1">
    <property type="nucleotide sequence ID" value="XM_064814559.1"/>
</dbReference>
<dbReference type="SUPFAM" id="SSF52540">
    <property type="entry name" value="P-loop containing nucleoside triphosphate hydrolases"/>
    <property type="match status" value="1"/>
</dbReference>
<dbReference type="Gene3D" id="3.40.50.300">
    <property type="entry name" value="P-loop containing nucleotide triphosphate hydrolases"/>
    <property type="match status" value="1"/>
</dbReference>
<evidence type="ECO:0000313" key="3">
    <source>
        <dbReference type="EMBL" id="KAK4114991.1"/>
    </source>
</evidence>
<protein>
    <recommendedName>
        <fullName evidence="2">Guanylate kinase-like domain-containing protein</fullName>
    </recommendedName>
</protein>
<dbReference type="GO" id="GO:0006406">
    <property type="term" value="P:mRNA export from nucleus"/>
    <property type="evidence" value="ECO:0007669"/>
    <property type="project" value="TreeGrafter"/>
</dbReference>
<feature type="region of interest" description="Disordered" evidence="1">
    <location>
        <begin position="287"/>
        <end position="319"/>
    </location>
</feature>
<comment type="caution">
    <text evidence="3">The sequence shown here is derived from an EMBL/GenBank/DDBJ whole genome shotgun (WGS) entry which is preliminary data.</text>
</comment>
<dbReference type="PROSITE" id="PS50052">
    <property type="entry name" value="GUANYLATE_KINASE_2"/>
    <property type="match status" value="1"/>
</dbReference>
<feature type="region of interest" description="Disordered" evidence="1">
    <location>
        <begin position="218"/>
        <end position="245"/>
    </location>
</feature>
<dbReference type="InterPro" id="IPR008145">
    <property type="entry name" value="GK/Ca_channel_bsu"/>
</dbReference>
<dbReference type="Pfam" id="PF00625">
    <property type="entry name" value="Guanylate_kin"/>
    <property type="match status" value="1"/>
</dbReference>
<dbReference type="Proteomes" id="UP001302812">
    <property type="component" value="Unassembled WGS sequence"/>
</dbReference>
<dbReference type="CDD" id="cd00071">
    <property type="entry name" value="GMPK"/>
    <property type="match status" value="1"/>
</dbReference>
<dbReference type="AlphaFoldDB" id="A0AAN6TIX8"/>
<dbReference type="InterPro" id="IPR008144">
    <property type="entry name" value="Guanylate_kin-like_dom"/>
</dbReference>
<evidence type="ECO:0000259" key="2">
    <source>
        <dbReference type="PROSITE" id="PS50052"/>
    </source>
</evidence>
<dbReference type="EMBL" id="MU853335">
    <property type="protein sequence ID" value="KAK4114991.1"/>
    <property type="molecule type" value="Genomic_DNA"/>
</dbReference>
<accession>A0AAN6TIX8</accession>
<evidence type="ECO:0000256" key="1">
    <source>
        <dbReference type="SAM" id="MobiDB-lite"/>
    </source>
</evidence>
<sequence>MPSAIDSHGIAGVAAAAAFLDEQLQRAESVKRTASIEPPLDKSHFEDLNRQLSDALGPELMAEDATDTKRTQRFAIIETAVRDTFKSLIATTPIESPEFVRVWNLFDILSILSDSELCDPALLFWLVEELLDSQTIAGCRRVFDFLESRRERITAKHFKQKQLVILRTCNELLRRLSRALDPAFCGRVFIFMFQSFPLGDKSSVNLRGEYHVENVTTYDREPPANGEADKMDVDTDAKPQKDKPLDPDALYPIFWSLQESFNQPKKLFDPSHFASFKAGLEATMATFRSIKPEQPSRTKEKQDRQMDEDKQTLKRKRDDVEDELAGGFNPKYLTSRDLFKLEISDLAFRRNILVQALIVMEFLLSLSPKAKEKLASVKTPNKSVTYSDQVLSEDDTKWVTDMKEAIIEYLKQGLEGPYFNRMVETVLSRDKNWVRWKIENCPSIELPVMAPDMFVAARAQAGKLAATKRLRAAPLGSLALDFLGDEDEESALRRLKDPARYSLPELASLRRGIADDEFEIEMPTNDETKAQAAEGKASKTWRALRIASKSRLAVFDRIEDDDKIDVVFEDKPVAEEEEAGARGNAEADHETAVVNGESSVFPDDRRPIVIVDAVACASSSSSSSSAGPRSGVAGELIAKYPGTFARVPVHVTRRPREGEVDGSNCHFVDVQAFNVMRDGDQLLEFSGEGDESRGTSKRAVEGIVDRGRVPVMDLDREGAQQVKDNGFDARFIFVRPPASDALQMRLKDDSMDEEQVQKTLQAAAEMEEEAKSGGFYDSVVEAGLEPLEAVVFASEGGGRAAAARETGDTAMEDGPPS</sequence>
<dbReference type="GeneID" id="89938684"/>
<dbReference type="InterPro" id="IPR027417">
    <property type="entry name" value="P-loop_NTPase"/>
</dbReference>
<evidence type="ECO:0000313" key="4">
    <source>
        <dbReference type="Proteomes" id="UP001302812"/>
    </source>
</evidence>